<dbReference type="OrthoDB" id="47330at2759"/>
<dbReference type="GO" id="GO:0005524">
    <property type="term" value="F:ATP binding"/>
    <property type="evidence" value="ECO:0007669"/>
    <property type="project" value="UniProtKB-KW"/>
</dbReference>
<accession>A0A443QKF7</accession>
<dbReference type="InterPro" id="IPR003959">
    <property type="entry name" value="ATPase_AAA_core"/>
</dbReference>
<evidence type="ECO:0000256" key="1">
    <source>
        <dbReference type="ARBA" id="ARBA00022741"/>
    </source>
</evidence>
<dbReference type="PANTHER" id="PTHR11638">
    <property type="entry name" value="ATP-DEPENDENT CLP PROTEASE"/>
    <property type="match status" value="1"/>
</dbReference>
<dbReference type="CDD" id="cd19499">
    <property type="entry name" value="RecA-like_ClpB_Hsp104-like"/>
    <property type="match status" value="1"/>
</dbReference>
<evidence type="ECO:0000259" key="3">
    <source>
        <dbReference type="Pfam" id="PF07724"/>
    </source>
</evidence>
<name>A0A443QKF7_9ACAR</name>
<dbReference type="InterPro" id="IPR001270">
    <property type="entry name" value="ClpA/B"/>
</dbReference>
<dbReference type="GO" id="GO:0016887">
    <property type="term" value="F:ATP hydrolysis activity"/>
    <property type="evidence" value="ECO:0007669"/>
    <property type="project" value="InterPro"/>
</dbReference>
<sequence length="176" mass="19856">EKKLIDKKKFFENFNNKAERKSNKLKLQSRFETSMVGQKNAISVVAQSVLRKTKGWMDKNRPLSFLFLGSSGIGKTHLAIEVAKYIHNYIPHKNEKGFIRVDLSEYLTAEDVSKFIGSPPGYDQHDKGGQLTTALMKCPNAVVLFDEAEKAHRTVLTPLLQLFDEGRLTDGKGETI</sequence>
<protein>
    <submittedName>
        <fullName evidence="4">Caseinolytic peptidase B-like protein</fullName>
    </submittedName>
</protein>
<dbReference type="Pfam" id="PF07724">
    <property type="entry name" value="AAA_2"/>
    <property type="match status" value="1"/>
</dbReference>
<keyword evidence="5" id="KW-1185">Reference proteome</keyword>
<dbReference type="PRINTS" id="PR00300">
    <property type="entry name" value="CLPPROTEASEA"/>
</dbReference>
<dbReference type="STRING" id="299467.A0A443QKF7"/>
<dbReference type="GO" id="GO:0034605">
    <property type="term" value="P:cellular response to heat"/>
    <property type="evidence" value="ECO:0007669"/>
    <property type="project" value="TreeGrafter"/>
</dbReference>
<comment type="caution">
    <text evidence="4">The sequence shown here is derived from an EMBL/GenBank/DDBJ whole genome shotgun (WGS) entry which is preliminary data.</text>
</comment>
<dbReference type="AlphaFoldDB" id="A0A443QKF7"/>
<reference evidence="4 5" key="1">
    <citation type="journal article" date="2018" name="Gigascience">
        <title>Genomes of trombidid mites reveal novel predicted allergens and laterally-transferred genes associated with secondary metabolism.</title>
        <authorList>
            <person name="Dong X."/>
            <person name="Chaisiri K."/>
            <person name="Xia D."/>
            <person name="Armstrong S.D."/>
            <person name="Fang Y."/>
            <person name="Donnelly M.J."/>
            <person name="Kadowaki T."/>
            <person name="McGarry J.W."/>
            <person name="Darby A.C."/>
            <person name="Makepeace B.L."/>
        </authorList>
    </citation>
    <scope>NUCLEOTIDE SEQUENCE [LARGE SCALE GENOMIC DNA]</scope>
    <source>
        <strain evidence="4">UoL-UT</strain>
    </source>
</reference>
<evidence type="ECO:0000313" key="4">
    <source>
        <dbReference type="EMBL" id="RWS03498.1"/>
    </source>
</evidence>
<keyword evidence="2" id="KW-0067">ATP-binding</keyword>
<feature type="non-terminal residue" evidence="4">
    <location>
        <position position="1"/>
    </location>
</feature>
<feature type="domain" description="ATPase AAA-type core" evidence="3">
    <location>
        <begin position="63"/>
        <end position="176"/>
    </location>
</feature>
<proteinExistence type="predicted"/>
<dbReference type="PANTHER" id="PTHR11638:SF93">
    <property type="entry name" value="MITOCHONDRIAL DISAGGREGASE"/>
    <property type="match status" value="1"/>
</dbReference>
<dbReference type="InterPro" id="IPR050130">
    <property type="entry name" value="ClpA_ClpB"/>
</dbReference>
<dbReference type="Proteomes" id="UP000288716">
    <property type="component" value="Unassembled WGS sequence"/>
</dbReference>
<keyword evidence="1" id="KW-0547">Nucleotide-binding</keyword>
<dbReference type="Gene3D" id="3.40.50.300">
    <property type="entry name" value="P-loop containing nucleotide triphosphate hydrolases"/>
    <property type="match status" value="1"/>
</dbReference>
<dbReference type="VEuPathDB" id="VectorBase:LDEU014287"/>
<dbReference type="EMBL" id="NCKV01054681">
    <property type="protein sequence ID" value="RWS03498.1"/>
    <property type="molecule type" value="Genomic_DNA"/>
</dbReference>
<dbReference type="InterPro" id="IPR027417">
    <property type="entry name" value="P-loop_NTPase"/>
</dbReference>
<dbReference type="SUPFAM" id="SSF52540">
    <property type="entry name" value="P-loop containing nucleoside triphosphate hydrolases"/>
    <property type="match status" value="1"/>
</dbReference>
<gene>
    <name evidence="4" type="ORF">B4U80_12627</name>
</gene>
<feature type="non-terminal residue" evidence="4">
    <location>
        <position position="176"/>
    </location>
</feature>
<dbReference type="GO" id="GO:0005739">
    <property type="term" value="C:mitochondrion"/>
    <property type="evidence" value="ECO:0007669"/>
    <property type="project" value="TreeGrafter"/>
</dbReference>
<evidence type="ECO:0000256" key="2">
    <source>
        <dbReference type="ARBA" id="ARBA00022840"/>
    </source>
</evidence>
<evidence type="ECO:0000313" key="5">
    <source>
        <dbReference type="Proteomes" id="UP000288716"/>
    </source>
</evidence>
<organism evidence="4 5">
    <name type="scientific">Leptotrombidium deliense</name>
    <dbReference type="NCBI Taxonomy" id="299467"/>
    <lineage>
        <taxon>Eukaryota</taxon>
        <taxon>Metazoa</taxon>
        <taxon>Ecdysozoa</taxon>
        <taxon>Arthropoda</taxon>
        <taxon>Chelicerata</taxon>
        <taxon>Arachnida</taxon>
        <taxon>Acari</taxon>
        <taxon>Acariformes</taxon>
        <taxon>Trombidiformes</taxon>
        <taxon>Prostigmata</taxon>
        <taxon>Anystina</taxon>
        <taxon>Parasitengona</taxon>
        <taxon>Trombiculoidea</taxon>
        <taxon>Trombiculidae</taxon>
        <taxon>Leptotrombidium</taxon>
    </lineage>
</organism>